<organism evidence="2 3">
    <name type="scientific">Danaus chrysippus</name>
    <name type="common">African queen</name>
    <dbReference type="NCBI Taxonomy" id="151541"/>
    <lineage>
        <taxon>Eukaryota</taxon>
        <taxon>Metazoa</taxon>
        <taxon>Ecdysozoa</taxon>
        <taxon>Arthropoda</taxon>
        <taxon>Hexapoda</taxon>
        <taxon>Insecta</taxon>
        <taxon>Pterygota</taxon>
        <taxon>Neoptera</taxon>
        <taxon>Endopterygota</taxon>
        <taxon>Lepidoptera</taxon>
        <taxon>Glossata</taxon>
        <taxon>Ditrysia</taxon>
        <taxon>Papilionoidea</taxon>
        <taxon>Nymphalidae</taxon>
        <taxon>Danainae</taxon>
        <taxon>Danaini</taxon>
        <taxon>Danaina</taxon>
        <taxon>Danaus</taxon>
        <taxon>Anosia</taxon>
    </lineage>
</organism>
<evidence type="ECO:0000256" key="1">
    <source>
        <dbReference type="SAM" id="MobiDB-lite"/>
    </source>
</evidence>
<evidence type="ECO:0000313" key="3">
    <source>
        <dbReference type="Proteomes" id="UP000789524"/>
    </source>
</evidence>
<dbReference type="EMBL" id="CAKASE010000073">
    <property type="protein sequence ID" value="CAG9574989.1"/>
    <property type="molecule type" value="Genomic_DNA"/>
</dbReference>
<accession>A0A8J2VUH8</accession>
<name>A0A8J2VUH8_9NEOP</name>
<protein>
    <submittedName>
        <fullName evidence="2">(African queen) hypothetical protein</fullName>
    </submittedName>
</protein>
<gene>
    <name evidence="2" type="ORF">DCHRY22_LOCUS11181</name>
</gene>
<keyword evidence="3" id="KW-1185">Reference proteome</keyword>
<proteinExistence type="predicted"/>
<comment type="caution">
    <text evidence="2">The sequence shown here is derived from an EMBL/GenBank/DDBJ whole genome shotgun (WGS) entry which is preliminary data.</text>
</comment>
<sequence length="107" mass="12348">MYYRSERRVRRLLRRRRRRREEGGGGGRRRRRREEEATDARLGRRCIVNTAGACVEGPCLRSPVVGGRSSIYRMHVSTCRLPPPGVSRPTIKNLQLQIARTQPSTSF</sequence>
<evidence type="ECO:0000313" key="2">
    <source>
        <dbReference type="EMBL" id="CAG9574989.1"/>
    </source>
</evidence>
<feature type="region of interest" description="Disordered" evidence="1">
    <location>
        <begin position="14"/>
        <end position="39"/>
    </location>
</feature>
<dbReference type="Proteomes" id="UP000789524">
    <property type="component" value="Unassembled WGS sequence"/>
</dbReference>
<dbReference type="AlphaFoldDB" id="A0A8J2VUH8"/>
<reference evidence="2" key="1">
    <citation type="submission" date="2021-09" db="EMBL/GenBank/DDBJ databases">
        <authorList>
            <person name="Martin H S."/>
        </authorList>
    </citation>
    <scope>NUCLEOTIDE SEQUENCE</scope>
</reference>